<comment type="similarity">
    <text evidence="7">Belongs to the peptidase M42 family.</text>
</comment>
<evidence type="ECO:0000256" key="6">
    <source>
        <dbReference type="ARBA" id="ARBA00023049"/>
    </source>
</evidence>
<comment type="cofactor">
    <cofactor evidence="8">
        <name>a divalent metal cation</name>
        <dbReference type="ChEBI" id="CHEBI:60240"/>
    </cofactor>
    <text evidence="8">Binds 2 divalent metal cations per subunit.</text>
</comment>
<evidence type="ECO:0000256" key="4">
    <source>
        <dbReference type="ARBA" id="ARBA00022801"/>
    </source>
</evidence>
<name>A0A0G0Z8F6_UNCC2</name>
<evidence type="ECO:0000256" key="5">
    <source>
        <dbReference type="ARBA" id="ARBA00022833"/>
    </source>
</evidence>
<dbReference type="GO" id="GO:0008237">
    <property type="term" value="F:metallopeptidase activity"/>
    <property type="evidence" value="ECO:0007669"/>
    <property type="project" value="UniProtKB-KW"/>
</dbReference>
<dbReference type="InterPro" id="IPR008007">
    <property type="entry name" value="Peptidase_M42"/>
</dbReference>
<evidence type="ECO:0000313" key="10">
    <source>
        <dbReference type="EMBL" id="KKS09328.1"/>
    </source>
</evidence>
<reference evidence="10 11" key="1">
    <citation type="journal article" date="2015" name="Nature">
        <title>rRNA introns, odd ribosomes, and small enigmatic genomes across a large radiation of phyla.</title>
        <authorList>
            <person name="Brown C.T."/>
            <person name="Hug L.A."/>
            <person name="Thomas B.C."/>
            <person name="Sharon I."/>
            <person name="Castelle C.J."/>
            <person name="Singh A."/>
            <person name="Wilkins M.J."/>
            <person name="Williams K.H."/>
            <person name="Banfield J.F."/>
        </authorList>
    </citation>
    <scope>NUCLEOTIDE SEQUENCE [LARGE SCALE GENOMIC DNA]</scope>
</reference>
<comment type="caution">
    <text evidence="10">The sequence shown here is derived from an EMBL/GenBank/DDBJ whole genome shotgun (WGS) entry which is preliminary data.</text>
</comment>
<proteinExistence type="inferred from homology"/>
<feature type="binding site" evidence="8">
    <location>
        <position position="331"/>
    </location>
    <ligand>
        <name>Zn(2+)</name>
        <dbReference type="ChEBI" id="CHEBI:29105"/>
        <label>2</label>
    </ligand>
</feature>
<dbReference type="Pfam" id="PF07687">
    <property type="entry name" value="M20_dimer"/>
    <property type="match status" value="1"/>
</dbReference>
<dbReference type="PIRSF" id="PIRSF001123">
    <property type="entry name" value="PepA_GA"/>
    <property type="match status" value="1"/>
</dbReference>
<dbReference type="PANTHER" id="PTHR42994:SF2">
    <property type="entry name" value="PEPTIDASE"/>
    <property type="match status" value="1"/>
</dbReference>
<dbReference type="Pfam" id="PF01546">
    <property type="entry name" value="Peptidase_M20"/>
    <property type="match status" value="1"/>
</dbReference>
<evidence type="ECO:0000313" key="11">
    <source>
        <dbReference type="Proteomes" id="UP000033869"/>
    </source>
</evidence>
<dbReference type="EMBL" id="LCBL01000002">
    <property type="protein sequence ID" value="KKS09328.1"/>
    <property type="molecule type" value="Genomic_DNA"/>
</dbReference>
<dbReference type="InterPro" id="IPR010162">
    <property type="entry name" value="PepT-like"/>
</dbReference>
<dbReference type="Gene3D" id="3.30.70.360">
    <property type="match status" value="1"/>
</dbReference>
<dbReference type="InterPro" id="IPR036264">
    <property type="entry name" value="Bact_exopeptidase_dim_dom"/>
</dbReference>
<evidence type="ECO:0000256" key="1">
    <source>
        <dbReference type="ARBA" id="ARBA00001947"/>
    </source>
</evidence>
<dbReference type="Gene3D" id="3.40.630.10">
    <property type="entry name" value="Zn peptidases"/>
    <property type="match status" value="1"/>
</dbReference>
<dbReference type="GO" id="GO:0006508">
    <property type="term" value="P:proteolysis"/>
    <property type="evidence" value="ECO:0007669"/>
    <property type="project" value="UniProtKB-KW"/>
</dbReference>
<dbReference type="AlphaFoldDB" id="A0A0G0Z8F6"/>
<dbReference type="NCBIfam" id="TIGR01883">
    <property type="entry name" value="PepT-like"/>
    <property type="match status" value="1"/>
</dbReference>
<evidence type="ECO:0000256" key="8">
    <source>
        <dbReference type="PIRSR" id="PIRSR001123-2"/>
    </source>
</evidence>
<dbReference type="PROSITE" id="PS00758">
    <property type="entry name" value="ARGE_DAPE_CPG2_1"/>
    <property type="match status" value="1"/>
</dbReference>
<accession>A0A0G0Z8F6</accession>
<dbReference type="GO" id="GO:0004177">
    <property type="term" value="F:aminopeptidase activity"/>
    <property type="evidence" value="ECO:0007669"/>
    <property type="project" value="UniProtKB-UniRule"/>
</dbReference>
<dbReference type="InterPro" id="IPR001261">
    <property type="entry name" value="ArgE/DapE_CS"/>
</dbReference>
<keyword evidence="4" id="KW-0378">Hydrolase</keyword>
<keyword evidence="3 8" id="KW-0479">Metal-binding</keyword>
<keyword evidence="6" id="KW-0482">Metalloprotease</keyword>
<feature type="binding site" evidence="8">
    <location>
        <position position="234"/>
    </location>
    <ligand>
        <name>Zn(2+)</name>
        <dbReference type="ChEBI" id="CHEBI:29105"/>
        <label>1</label>
    </ligand>
</feature>
<dbReference type="SUPFAM" id="SSF55031">
    <property type="entry name" value="Bacterial exopeptidase dimerisation domain"/>
    <property type="match status" value="1"/>
</dbReference>
<evidence type="ECO:0000256" key="7">
    <source>
        <dbReference type="PIRNR" id="PIRNR001123"/>
    </source>
</evidence>
<sequence length="358" mass="39384">MDINRERLIQTFLTLVQIDSESGEEQEIIAYLKKEMDDLGFKTDIDKIGNLICSNDPNPKLMLAAHTDTVKPGKGIKPIIEGNIIKTDGTTILGADNKSGVSAILEILTSIKENGLKVELEVVFTVKEEIGPIGSSNLDFTKLKAKQSINLDSKPGDIVSNEPSLMHFDIEITGKAAHSGTRPENGINAIQIAAKAISKLKLGRIDFETTSNVGLINGGMARNIIPEKVTLEAEVRSRNDKKFEFYTKKLIETFKETALKYGGTIDIQANLRGKAYKHQETDPMVKLLVECGRQNGIKYNFTSTGGLTDANIFNRHGIKCITTGASGNDYHTTREYLEIDKFVIGTKIILDAIIELTK</sequence>
<dbReference type="SUPFAM" id="SSF53187">
    <property type="entry name" value="Zn-dependent exopeptidases"/>
    <property type="match status" value="1"/>
</dbReference>
<dbReference type="InterPro" id="IPR011650">
    <property type="entry name" value="Peptidase_M20_dimer"/>
</dbReference>
<feature type="domain" description="Peptidase M20 dimerisation" evidence="9">
    <location>
        <begin position="165"/>
        <end position="261"/>
    </location>
</feature>
<protein>
    <submittedName>
        <fullName evidence="10">Peptidase T-like protein</fullName>
    </submittedName>
</protein>
<organism evidence="10 11">
    <name type="scientific">candidate division CPR2 bacterium GW2011_GWC1_41_48</name>
    <dbReference type="NCBI Taxonomy" id="1618344"/>
    <lineage>
        <taxon>Bacteria</taxon>
        <taxon>Bacteria division CPR2</taxon>
    </lineage>
</organism>
<evidence type="ECO:0000259" key="9">
    <source>
        <dbReference type="Pfam" id="PF07687"/>
    </source>
</evidence>
<dbReference type="Proteomes" id="UP000033869">
    <property type="component" value="Unassembled WGS sequence"/>
</dbReference>
<dbReference type="InterPro" id="IPR002933">
    <property type="entry name" value="Peptidase_M20"/>
</dbReference>
<evidence type="ECO:0000256" key="3">
    <source>
        <dbReference type="ARBA" id="ARBA00022723"/>
    </source>
</evidence>
<keyword evidence="2" id="KW-0645">Protease</keyword>
<gene>
    <name evidence="10" type="ORF">UU65_C0002G0106</name>
</gene>
<evidence type="ECO:0000256" key="2">
    <source>
        <dbReference type="ARBA" id="ARBA00022670"/>
    </source>
</evidence>
<dbReference type="GO" id="GO:0046872">
    <property type="term" value="F:metal ion binding"/>
    <property type="evidence" value="ECO:0007669"/>
    <property type="project" value="UniProtKB-UniRule"/>
</dbReference>
<dbReference type="PANTHER" id="PTHR42994">
    <property type="entry name" value="PEPTIDASE T"/>
    <property type="match status" value="1"/>
</dbReference>
<feature type="binding site" evidence="8">
    <location>
        <position position="66"/>
    </location>
    <ligand>
        <name>Zn(2+)</name>
        <dbReference type="ChEBI" id="CHEBI:29105"/>
        <label>1</label>
    </ligand>
</feature>
<keyword evidence="5" id="KW-0862">Zinc</keyword>
<comment type="cofactor">
    <cofactor evidence="1">
        <name>Zn(2+)</name>
        <dbReference type="ChEBI" id="CHEBI:29105"/>
    </cofactor>
</comment>